<dbReference type="SUPFAM" id="SSF50156">
    <property type="entry name" value="PDZ domain-like"/>
    <property type="match status" value="1"/>
</dbReference>
<dbReference type="EMBL" id="RAVZ01000273">
    <property type="protein sequence ID" value="RKG77960.1"/>
    <property type="molecule type" value="Genomic_DNA"/>
</dbReference>
<keyword evidence="2" id="KW-1185">Reference proteome</keyword>
<accession>A0A3A8IDT9</accession>
<comment type="caution">
    <text evidence="1">The sequence shown here is derived from an EMBL/GenBank/DDBJ whole genome shotgun (WGS) entry which is preliminary data.</text>
</comment>
<reference evidence="2" key="1">
    <citation type="submission" date="2018-09" db="EMBL/GenBank/DDBJ databases">
        <authorList>
            <person name="Livingstone P.G."/>
            <person name="Whitworth D.E."/>
        </authorList>
    </citation>
    <scope>NUCLEOTIDE SEQUENCE [LARGE SCALE GENOMIC DNA]</scope>
    <source>
        <strain evidence="2">CA054A</strain>
    </source>
</reference>
<dbReference type="Gene3D" id="2.30.30.830">
    <property type="match status" value="1"/>
</dbReference>
<organism evidence="1 2">
    <name type="scientific">Corallococcus terminator</name>
    <dbReference type="NCBI Taxonomy" id="2316733"/>
    <lineage>
        <taxon>Bacteria</taxon>
        <taxon>Pseudomonadati</taxon>
        <taxon>Myxococcota</taxon>
        <taxon>Myxococcia</taxon>
        <taxon>Myxococcales</taxon>
        <taxon>Cystobacterineae</taxon>
        <taxon>Myxococcaceae</taxon>
        <taxon>Corallococcus</taxon>
    </lineage>
</organism>
<gene>
    <name evidence="1" type="ORF">D7V88_30360</name>
</gene>
<dbReference type="InterPro" id="IPR036034">
    <property type="entry name" value="PDZ_sf"/>
</dbReference>
<evidence type="ECO:0000313" key="2">
    <source>
        <dbReference type="Proteomes" id="UP000268094"/>
    </source>
</evidence>
<name>A0A3A8IDT9_9BACT</name>
<dbReference type="PROSITE" id="PS51257">
    <property type="entry name" value="PROKAR_LIPOPROTEIN"/>
    <property type="match status" value="1"/>
</dbReference>
<proteinExistence type="predicted"/>
<dbReference type="Proteomes" id="UP000268094">
    <property type="component" value="Unassembled WGS sequence"/>
</dbReference>
<sequence length="291" mass="30906">MRRSVQGGFALLVFSCALTAALIVNQVFNGVLTPAPRDSGITVRLPLRSPSEAALDPGLLARLTGMSLPVPVAQPMEVDPGPRIPRSTLPLRLLGTLVAQDPQWSMASIHELSGGVARSLMVSDAFKGARVFAIERERILLVVDGRLEYIDGAALPGAGPTPVNAHPGAAMPGGSGLGKGIRATGPDSLVIPREDVTEALAHLGELSMEARVVPAFKDGRPVGFKLFSIKDGSFYSRLGLRNGDVLQRINGLDLDGPEKALEAFTSLREARRIELQIERGGAPVRKTFDIQ</sequence>
<evidence type="ECO:0000313" key="1">
    <source>
        <dbReference type="EMBL" id="RKG77960.1"/>
    </source>
</evidence>
<protein>
    <submittedName>
        <fullName evidence="1">General secretion pathway protein GspC</fullName>
    </submittedName>
</protein>
<dbReference type="AlphaFoldDB" id="A0A3A8IDT9"/>
<dbReference type="NCBIfam" id="NF041515">
    <property type="entry name" value="GspC_delta"/>
    <property type="match status" value="1"/>
</dbReference>
<dbReference type="Gene3D" id="2.30.42.10">
    <property type="match status" value="1"/>
</dbReference>